<proteinExistence type="inferred from homology"/>
<dbReference type="Pfam" id="PF02463">
    <property type="entry name" value="SMC_N"/>
    <property type="match status" value="1"/>
</dbReference>
<protein>
    <recommendedName>
        <fullName evidence="3">Nuclease SbcCD subunit C</fullName>
    </recommendedName>
</protein>
<dbReference type="SUPFAM" id="SSF52540">
    <property type="entry name" value="P-loop containing nucleoside triphosphate hydrolases"/>
    <property type="match status" value="1"/>
</dbReference>
<dbReference type="Proteomes" id="UP000219435">
    <property type="component" value="Unassembled WGS sequence"/>
</dbReference>
<dbReference type="OrthoDB" id="9815944at2"/>
<keyword evidence="6" id="KW-1185">Reference proteome</keyword>
<evidence type="ECO:0000256" key="1">
    <source>
        <dbReference type="ARBA" id="ARBA00006930"/>
    </source>
</evidence>
<evidence type="ECO:0000313" key="5">
    <source>
        <dbReference type="EMBL" id="SOC52906.1"/>
    </source>
</evidence>
<sequence length="824" mass="88913">MIRLVGLEITEFRGIRHLTIPMGGDSILVHGPNGSGKSGVVDAIDFALTGSIARLTGAATAGITVKEHAPHVLQRNNPDAARVTLTFSIPNGGEGTLTRTVRRAGEYTLTPDTAEMHTAVADAAAHRELILTRREILKFILAKPGDRSQTVQALLKLDSLETLRQNLGTSKRSLTKEKNNADARVKAALPDLASLLGGTTTTRGDVTRAANNRRRLLNLPELTEANLTIGPQWVALDDGVNRDTSGPDRAGAVRTAQELAGAAASATTRVGELVSELGAAVRELGDVDAAQTALARRSLLVAALAQVDGSHCPVCDRDWDTEAALRDHITTKLAASEHAGSVQTTIGDVTGQLGLQLEALQRKVLAAADTAKMLLAGTEHPDTLIAWAAELASTRSRITDDATATVAEAITRAGGDDAAALLIGTTASTTATTDAVAASADALPDQSDIQAASGWLARAQERWSRLEQARAALQDATESSRVADLLYVKYCAAMDAALDQLYRSIEAQFSAHYQQINAGDEDAFRAQLAPTAGKLDLAVGFYDHGLFPPGAYHSEGHQDGMGLALYLALLDHMLGNDLSFVVLDDVITSIDIAHRRKICDLLLSRFPHVQFVITTHETTWAKTIEQLKVVKRDNIVEFQSWSVQTGPVRSLKGDVFAQIESHLAKGEVNLAAPALRQLLENRMHTLANDLRAPVQFRADGRHELGEMLAAVGSRYSKLLQKAKKAAQRWGDADQLTRTEELEETWKQVRRGYDIEQWAINAMTHYNPSIDVTAKEFAETVAAARKLLAIFECNRCGQLVQTEGYPDAKMLRCRCAKLNLNLVEK</sequence>
<dbReference type="InterPro" id="IPR027417">
    <property type="entry name" value="P-loop_NTPase"/>
</dbReference>
<feature type="domain" description="RecF/RecN/SMC N-terminal" evidence="4">
    <location>
        <begin position="5"/>
        <end position="632"/>
    </location>
</feature>
<dbReference type="RefSeq" id="WP_097196957.1">
    <property type="nucleotide sequence ID" value="NZ_OBQI01000007.1"/>
</dbReference>
<dbReference type="AlphaFoldDB" id="A0A285VI86"/>
<dbReference type="EMBL" id="OBQI01000007">
    <property type="protein sequence ID" value="SOC52906.1"/>
    <property type="molecule type" value="Genomic_DNA"/>
</dbReference>
<comment type="subunit">
    <text evidence="2">Heterodimer of SbcC and SbcD.</text>
</comment>
<evidence type="ECO:0000313" key="6">
    <source>
        <dbReference type="Proteomes" id="UP000219435"/>
    </source>
</evidence>
<evidence type="ECO:0000259" key="4">
    <source>
        <dbReference type="Pfam" id="PF02463"/>
    </source>
</evidence>
<dbReference type="Gene3D" id="3.40.50.300">
    <property type="entry name" value="P-loop containing nucleotide triphosphate hydrolases"/>
    <property type="match status" value="2"/>
</dbReference>
<organism evidence="5 6">
    <name type="scientific">Blastococcus aggregatus</name>
    <dbReference type="NCBI Taxonomy" id="38502"/>
    <lineage>
        <taxon>Bacteria</taxon>
        <taxon>Bacillati</taxon>
        <taxon>Actinomycetota</taxon>
        <taxon>Actinomycetes</taxon>
        <taxon>Geodermatophilales</taxon>
        <taxon>Geodermatophilaceae</taxon>
        <taxon>Blastococcus</taxon>
    </lineage>
</organism>
<dbReference type="PANTHER" id="PTHR32114">
    <property type="entry name" value="ABC TRANSPORTER ABCH.3"/>
    <property type="match status" value="1"/>
</dbReference>
<dbReference type="PANTHER" id="PTHR32114:SF2">
    <property type="entry name" value="ABC TRANSPORTER ABCH.3"/>
    <property type="match status" value="1"/>
</dbReference>
<dbReference type="InterPro" id="IPR003395">
    <property type="entry name" value="RecF/RecN/SMC_N"/>
</dbReference>
<name>A0A285VI86_9ACTN</name>
<evidence type="ECO:0000256" key="3">
    <source>
        <dbReference type="ARBA" id="ARBA00013368"/>
    </source>
</evidence>
<accession>A0A285VI86</accession>
<evidence type="ECO:0000256" key="2">
    <source>
        <dbReference type="ARBA" id="ARBA00011322"/>
    </source>
</evidence>
<reference evidence="6" key="1">
    <citation type="submission" date="2017-08" db="EMBL/GenBank/DDBJ databases">
        <authorList>
            <person name="Varghese N."/>
            <person name="Submissions S."/>
        </authorList>
    </citation>
    <scope>NUCLEOTIDE SEQUENCE [LARGE SCALE GENOMIC DNA]</scope>
    <source>
        <strain evidence="6">DSM 4725</strain>
    </source>
</reference>
<gene>
    <name evidence="5" type="ORF">SAMN05660748_4235</name>
</gene>
<comment type="similarity">
    <text evidence="1">Belongs to the SMC family. SbcC subfamily.</text>
</comment>